<sequence>MVQPIPYPTPNLPLLTCIRADDVRSCSLVRYPSPALQAVPRVAATAVAVAAAAILLPSAPSAVPHASALPIAHTQGSISGFDGDMSSRIDQVDAYLQDRPGVTGYIVRDRVTGGFYANENAENPVWTASTIKLAIAVDLLNRARVGAIGLPPEDRGLLESMLATSNDAATDQLWLKYGGLDRMAFNNAFRNFGMTSLVPQPTSSALFPDWSFQQCTPADLDRLMDYALTQMHPDDRNYLLDRMRKVDFNQHWGVWGAGSDQRPGLKNGWSEEQGGWVVNSVGFAGPDERYTLSIMSSLGEDGGYTEGSETDTKVAEMLFAGR</sequence>
<dbReference type="InterPro" id="IPR000871">
    <property type="entry name" value="Beta-lactam_class-A"/>
</dbReference>
<proteinExistence type="predicted"/>
<protein>
    <recommendedName>
        <fullName evidence="3">Tat pathway signal sequence</fullName>
    </recommendedName>
</protein>
<keyword evidence="2" id="KW-1185">Reference proteome</keyword>
<dbReference type="PANTHER" id="PTHR35333:SF3">
    <property type="entry name" value="BETA-LACTAMASE-TYPE TRANSPEPTIDASE FOLD CONTAINING PROTEIN"/>
    <property type="match status" value="1"/>
</dbReference>
<dbReference type="PANTHER" id="PTHR35333">
    <property type="entry name" value="BETA-LACTAMASE"/>
    <property type="match status" value="1"/>
</dbReference>
<comment type="caution">
    <text evidence="1">The sequence shown here is derived from an EMBL/GenBank/DDBJ whole genome shotgun (WGS) entry which is preliminary data.</text>
</comment>
<dbReference type="EMBL" id="BAABJM010000002">
    <property type="protein sequence ID" value="GAA5053239.1"/>
    <property type="molecule type" value="Genomic_DNA"/>
</dbReference>
<dbReference type="SUPFAM" id="SSF56601">
    <property type="entry name" value="beta-lactamase/transpeptidase-like"/>
    <property type="match status" value="1"/>
</dbReference>
<reference evidence="2" key="1">
    <citation type="journal article" date="2019" name="Int. J. Syst. Evol. Microbiol.">
        <title>The Global Catalogue of Microorganisms (GCM) 10K type strain sequencing project: providing services to taxonomists for standard genome sequencing and annotation.</title>
        <authorList>
            <consortium name="The Broad Institute Genomics Platform"/>
            <consortium name="The Broad Institute Genome Sequencing Center for Infectious Disease"/>
            <person name="Wu L."/>
            <person name="Ma J."/>
        </authorList>
    </citation>
    <scope>NUCLEOTIDE SEQUENCE [LARGE SCALE GENOMIC DNA]</scope>
    <source>
        <strain evidence="2">JCM 18298</strain>
    </source>
</reference>
<dbReference type="InterPro" id="IPR012338">
    <property type="entry name" value="Beta-lactam/transpept-like"/>
</dbReference>
<gene>
    <name evidence="1" type="ORF">GCM10023318_26850</name>
</gene>
<evidence type="ECO:0008006" key="3">
    <source>
        <dbReference type="Google" id="ProtNLM"/>
    </source>
</evidence>
<evidence type="ECO:0000313" key="2">
    <source>
        <dbReference type="Proteomes" id="UP001500603"/>
    </source>
</evidence>
<organism evidence="1 2">
    <name type="scientific">Nocardia callitridis</name>
    <dbReference type="NCBI Taxonomy" id="648753"/>
    <lineage>
        <taxon>Bacteria</taxon>
        <taxon>Bacillati</taxon>
        <taxon>Actinomycetota</taxon>
        <taxon>Actinomycetes</taxon>
        <taxon>Mycobacteriales</taxon>
        <taxon>Nocardiaceae</taxon>
        <taxon>Nocardia</taxon>
    </lineage>
</organism>
<evidence type="ECO:0000313" key="1">
    <source>
        <dbReference type="EMBL" id="GAA5053239.1"/>
    </source>
</evidence>
<accession>A0ABP9KCU5</accession>
<dbReference type="Gene3D" id="3.40.710.10">
    <property type="entry name" value="DD-peptidase/beta-lactamase superfamily"/>
    <property type="match status" value="1"/>
</dbReference>
<name>A0ABP9KCU5_9NOCA</name>
<dbReference type="Proteomes" id="UP001500603">
    <property type="component" value="Unassembled WGS sequence"/>
</dbReference>